<keyword evidence="6 11" id="KW-0812">Transmembrane</keyword>
<dbReference type="InterPro" id="IPR005467">
    <property type="entry name" value="His_kinase_dom"/>
</dbReference>
<dbReference type="OrthoDB" id="9780487at2"/>
<evidence type="ECO:0000256" key="1">
    <source>
        <dbReference type="ARBA" id="ARBA00000085"/>
    </source>
</evidence>
<accession>A0A3L8L4D2</accession>
<sequence length="315" mass="36825">MIRAFLKEYQSWYFTYISLILLYLLVFGLYHLPLPFFYIASLISMTLLLLISFWKYWCFKEKIKLLQEFIYVKELGDLQSPTELVYQAIIQKILSQHSDDLLNEKKKQQNMEAIIKLWTHQMKVPLAALSFMGQTGHIEELELQKQTYKIQNHINQLLSYMKFSQSNDDFRFEEIELNQVVKEILKDMRFLCISKNISVDLQGNWLLKSDKKWLTFALSQVIDNAIKYTRESGTIKIEIAQGSIKIQDSGIGILKEDLPRLFDEGFTGFNGHEHQKATGLGLFMTKEVLDKLNLQIAMTSQVDQGTEVLISKKER</sequence>
<dbReference type="KEGG" id="siz:SI82_04910"/>
<dbReference type="PANTHER" id="PTHR45453">
    <property type="entry name" value="PHOSPHATE REGULON SENSOR PROTEIN PHOR"/>
    <property type="match status" value="1"/>
</dbReference>
<reference evidence="13 14" key="1">
    <citation type="submission" date="2018-06" db="EMBL/GenBank/DDBJ databases">
        <title>Mutators as drivers of adaptation in pathogenic bacteria and a risk factor for host jumps and vaccine escape.</title>
        <authorList>
            <person name="Barnes A.C."/>
            <person name="Silayeva O."/>
        </authorList>
    </citation>
    <scope>NUCLEOTIDE SEQUENCE [LARGE SCALE GENOMIC DNA]</scope>
    <source>
        <strain evidence="13 14">QMA0445</strain>
    </source>
</reference>
<dbReference type="InterPro" id="IPR050351">
    <property type="entry name" value="BphY/WalK/GraS-like"/>
</dbReference>
<dbReference type="InterPro" id="IPR003594">
    <property type="entry name" value="HATPase_dom"/>
</dbReference>
<dbReference type="GO" id="GO:0000155">
    <property type="term" value="F:phosphorelay sensor kinase activity"/>
    <property type="evidence" value="ECO:0007669"/>
    <property type="project" value="TreeGrafter"/>
</dbReference>
<evidence type="ECO:0000313" key="14">
    <source>
        <dbReference type="Proteomes" id="UP000269148"/>
    </source>
</evidence>
<dbReference type="Pfam" id="PF02518">
    <property type="entry name" value="HATPase_c"/>
    <property type="match status" value="1"/>
</dbReference>
<evidence type="ECO:0000256" key="11">
    <source>
        <dbReference type="SAM" id="Phobius"/>
    </source>
</evidence>
<organism evidence="13 14">
    <name type="scientific">Streptococcus iniae</name>
    <name type="common">Streptococcus shiloi</name>
    <dbReference type="NCBI Taxonomy" id="1346"/>
    <lineage>
        <taxon>Bacteria</taxon>
        <taxon>Bacillati</taxon>
        <taxon>Bacillota</taxon>
        <taxon>Bacilli</taxon>
        <taxon>Lactobacillales</taxon>
        <taxon>Streptococcaceae</taxon>
        <taxon>Streptococcus</taxon>
    </lineage>
</organism>
<protein>
    <recommendedName>
        <fullName evidence="3">histidine kinase</fullName>
        <ecNumber evidence="3">2.7.13.3</ecNumber>
    </recommendedName>
</protein>
<evidence type="ECO:0000256" key="10">
    <source>
        <dbReference type="ARBA" id="ARBA00023136"/>
    </source>
</evidence>
<dbReference type="AlphaFoldDB" id="A0A3L8L4D2"/>
<evidence type="ECO:0000256" key="4">
    <source>
        <dbReference type="ARBA" id="ARBA00022475"/>
    </source>
</evidence>
<evidence type="ECO:0000256" key="3">
    <source>
        <dbReference type="ARBA" id="ARBA00012438"/>
    </source>
</evidence>
<feature type="domain" description="Histidine kinase" evidence="12">
    <location>
        <begin position="117"/>
        <end position="315"/>
    </location>
</feature>
<dbReference type="Gene3D" id="3.30.565.10">
    <property type="entry name" value="Histidine kinase-like ATPase, C-terminal domain"/>
    <property type="match status" value="1"/>
</dbReference>
<evidence type="ECO:0000256" key="5">
    <source>
        <dbReference type="ARBA" id="ARBA00022679"/>
    </source>
</evidence>
<comment type="caution">
    <text evidence="13">The sequence shown here is derived from an EMBL/GenBank/DDBJ whole genome shotgun (WGS) entry which is preliminary data.</text>
</comment>
<name>A0A3L8L4D2_STRIN</name>
<dbReference type="RefSeq" id="WP_031239170.1">
    <property type="nucleotide sequence ID" value="NZ_CP010783.1"/>
</dbReference>
<comment type="subcellular location">
    <subcellularLocation>
        <location evidence="2">Cell membrane</location>
        <topology evidence="2">Multi-pass membrane protein</topology>
    </subcellularLocation>
</comment>
<dbReference type="SMART" id="SM00387">
    <property type="entry name" value="HATPase_c"/>
    <property type="match status" value="1"/>
</dbReference>
<dbReference type="PROSITE" id="PS50109">
    <property type="entry name" value="HIS_KIN"/>
    <property type="match status" value="1"/>
</dbReference>
<keyword evidence="8 11" id="KW-1133">Transmembrane helix</keyword>
<gene>
    <name evidence="13" type="ORF">DIY07_05100</name>
</gene>
<evidence type="ECO:0000256" key="2">
    <source>
        <dbReference type="ARBA" id="ARBA00004651"/>
    </source>
</evidence>
<keyword evidence="4" id="KW-1003">Cell membrane</keyword>
<dbReference type="GO" id="GO:0005886">
    <property type="term" value="C:plasma membrane"/>
    <property type="evidence" value="ECO:0007669"/>
    <property type="project" value="UniProtKB-SubCell"/>
</dbReference>
<feature type="transmembrane region" description="Helical" evidence="11">
    <location>
        <begin position="12"/>
        <end position="30"/>
    </location>
</feature>
<dbReference type="InterPro" id="IPR036890">
    <property type="entry name" value="HATPase_C_sf"/>
</dbReference>
<dbReference type="EMBL" id="QLQD01000046">
    <property type="protein sequence ID" value="RLU57144.1"/>
    <property type="molecule type" value="Genomic_DNA"/>
</dbReference>
<keyword evidence="7 13" id="KW-0418">Kinase</keyword>
<keyword evidence="10 11" id="KW-0472">Membrane</keyword>
<dbReference type="SMR" id="A0A3L8L4D2"/>
<dbReference type="EC" id="2.7.13.3" evidence="3"/>
<keyword evidence="9" id="KW-0902">Two-component regulatory system</keyword>
<dbReference type="SUPFAM" id="SSF55874">
    <property type="entry name" value="ATPase domain of HSP90 chaperone/DNA topoisomerase II/histidine kinase"/>
    <property type="match status" value="1"/>
</dbReference>
<comment type="catalytic activity">
    <reaction evidence="1">
        <text>ATP + protein L-histidine = ADP + protein N-phospho-L-histidine.</text>
        <dbReference type="EC" id="2.7.13.3"/>
    </reaction>
</comment>
<evidence type="ECO:0000256" key="8">
    <source>
        <dbReference type="ARBA" id="ARBA00022989"/>
    </source>
</evidence>
<keyword evidence="5" id="KW-0808">Transferase</keyword>
<evidence type="ECO:0000256" key="7">
    <source>
        <dbReference type="ARBA" id="ARBA00022777"/>
    </source>
</evidence>
<dbReference type="GO" id="GO:0016036">
    <property type="term" value="P:cellular response to phosphate starvation"/>
    <property type="evidence" value="ECO:0007669"/>
    <property type="project" value="TreeGrafter"/>
</dbReference>
<feature type="transmembrane region" description="Helical" evidence="11">
    <location>
        <begin position="36"/>
        <end position="57"/>
    </location>
</feature>
<evidence type="ECO:0000259" key="12">
    <source>
        <dbReference type="PROSITE" id="PS50109"/>
    </source>
</evidence>
<dbReference type="GO" id="GO:0004721">
    <property type="term" value="F:phosphoprotein phosphatase activity"/>
    <property type="evidence" value="ECO:0007669"/>
    <property type="project" value="TreeGrafter"/>
</dbReference>
<evidence type="ECO:0000256" key="9">
    <source>
        <dbReference type="ARBA" id="ARBA00023012"/>
    </source>
</evidence>
<proteinExistence type="predicted"/>
<evidence type="ECO:0000313" key="13">
    <source>
        <dbReference type="EMBL" id="RLU57144.1"/>
    </source>
</evidence>
<dbReference type="Proteomes" id="UP000269148">
    <property type="component" value="Unassembled WGS sequence"/>
</dbReference>
<dbReference type="GeneID" id="35766256"/>
<evidence type="ECO:0000256" key="6">
    <source>
        <dbReference type="ARBA" id="ARBA00022692"/>
    </source>
</evidence>
<dbReference type="PANTHER" id="PTHR45453:SF2">
    <property type="entry name" value="HISTIDINE KINASE"/>
    <property type="match status" value="1"/>
</dbReference>